<protein>
    <recommendedName>
        <fullName evidence="2">SAP domain-containing protein</fullName>
    </recommendedName>
</protein>
<dbReference type="AlphaFoldDB" id="A0A6J4HFY0"/>
<dbReference type="Pfam" id="PF13625">
    <property type="entry name" value="Helicase_C_3"/>
    <property type="match status" value="1"/>
</dbReference>
<feature type="compositionally biased region" description="Basic and acidic residues" evidence="1">
    <location>
        <begin position="664"/>
        <end position="678"/>
    </location>
</feature>
<name>A0A6J4HFY0_9ACTN</name>
<gene>
    <name evidence="3" type="ORF">AVDCRST_MAG76-586</name>
</gene>
<evidence type="ECO:0000259" key="2">
    <source>
        <dbReference type="PROSITE" id="PS50800"/>
    </source>
</evidence>
<evidence type="ECO:0000256" key="1">
    <source>
        <dbReference type="SAM" id="MobiDB-lite"/>
    </source>
</evidence>
<organism evidence="3">
    <name type="scientific">uncultured Acidimicrobiales bacterium</name>
    <dbReference type="NCBI Taxonomy" id="310071"/>
    <lineage>
        <taxon>Bacteria</taxon>
        <taxon>Bacillati</taxon>
        <taxon>Actinomycetota</taxon>
        <taxon>Acidimicrobiia</taxon>
        <taxon>Acidimicrobiales</taxon>
        <taxon>environmental samples</taxon>
    </lineage>
</organism>
<feature type="region of interest" description="Disordered" evidence="1">
    <location>
        <begin position="655"/>
        <end position="678"/>
    </location>
</feature>
<feature type="domain" description="SAP" evidence="2">
    <location>
        <begin position="131"/>
        <end position="165"/>
    </location>
</feature>
<evidence type="ECO:0000313" key="3">
    <source>
        <dbReference type="EMBL" id="CAA9220273.1"/>
    </source>
</evidence>
<proteinExistence type="predicted"/>
<dbReference type="PROSITE" id="PS50800">
    <property type="entry name" value="SAP"/>
    <property type="match status" value="1"/>
</dbReference>
<accession>A0A6J4HFY0</accession>
<dbReference type="InterPro" id="IPR032830">
    <property type="entry name" value="XPB/Ssl2_N"/>
</dbReference>
<dbReference type="EMBL" id="CADCSZ010000037">
    <property type="protein sequence ID" value="CAA9220273.1"/>
    <property type="molecule type" value="Genomic_DNA"/>
</dbReference>
<dbReference type="InterPro" id="IPR003034">
    <property type="entry name" value="SAP_dom"/>
</dbReference>
<sequence>MREDDLRLLGEEGLTELLREWPSLLDHCPSLPRLASFISSGYAVSEALCHTNAFQHAVAEVLAALGPLHPHEVAVALDLEPEAPGVEAAISALERIFLAVRRTDGRVGGVSRLGEQFRYPLGLGRPLKVLATQLDTTTLRHAAGLLGLSKAGSKSALIDVVSRFLRDGDAVRKALSLAPLGTPQLVDHVLDTVVTDVGYGRSPPAAAWLLERLMLVRFGPHTIAAELPQEVALALRGPARLKVAPAPPTMHGHAVPDVEPSAVHHAGTAISLLGSLLDALDADPAKAIQSGELGVRDLRRLAKAADTDEATAGMLLEMGRASGLIGRLTTPVPFEPRRGKRWQAPPGPLVEWLPTQGYDTWLALAPGARWAALAGAWLESRAWPSRAGARTDTNKTTAAFTHHHDAAEAPWFRRRILELLQGLGHDHTAPVAELAAAVVWHRPRSAAWSSTDGATLTKGILAEADLLGVVANGALSPLGRALLEDREAATRLASAALAPLVREVMLQADLSAIAAGPVERSVTQELSAMADVEARGAATIWRFSEGSIRRALDQGTSAEHMLAFLDAHAAKGVPQPLRYLISDAARRHGQLRVAPVAAVITSDDPALLAEVRTARKTAKLRLRELAPSVLASPSDVGVVLSTLRAAGFLPAEEGPDGAVSVARTEPRRASGDEQAPREPIDIGSVARRLLEDQPAPARAAGDLLALAGLVGTPTDERSDEDVRDWLGSDEYEYFDDEELIAAAGTSAHDLLATAAERGTEVVVFSAEGRSGTEVVGTVVMLSSSTVVISDERGRKKPILLERILSVMECP</sequence>
<reference evidence="3" key="1">
    <citation type="submission" date="2020-02" db="EMBL/GenBank/DDBJ databases">
        <authorList>
            <person name="Meier V. D."/>
        </authorList>
    </citation>
    <scope>NUCLEOTIDE SEQUENCE</scope>
    <source>
        <strain evidence="3">AVDCRST_MAG76</strain>
    </source>
</reference>